<evidence type="ECO:0000313" key="5">
    <source>
        <dbReference type="Proteomes" id="UP000635565"/>
    </source>
</evidence>
<dbReference type="NCBIfam" id="TIGR01875">
    <property type="entry name" value="cas_MJ0381"/>
    <property type="match status" value="1"/>
</dbReference>
<evidence type="ECO:0000313" key="4">
    <source>
        <dbReference type="EMBL" id="GHO88883.1"/>
    </source>
</evidence>
<organism evidence="4 5">
    <name type="scientific">Dictyobacter formicarum</name>
    <dbReference type="NCBI Taxonomy" id="2778368"/>
    <lineage>
        <taxon>Bacteria</taxon>
        <taxon>Bacillati</taxon>
        <taxon>Chloroflexota</taxon>
        <taxon>Ktedonobacteria</taxon>
        <taxon>Ktedonobacterales</taxon>
        <taxon>Dictyobacteraceae</taxon>
        <taxon>Dictyobacter</taxon>
    </lineage>
</organism>
<proteinExistence type="predicted"/>
<accession>A0ABQ3VTJ7</accession>
<dbReference type="InterPro" id="IPR052681">
    <property type="entry name" value="CRISPR-Cas7/Cst2/DevR"/>
</dbReference>
<evidence type="ECO:0000256" key="2">
    <source>
        <dbReference type="ARBA" id="ARBA00025626"/>
    </source>
</evidence>
<dbReference type="PANTHER" id="PTHR37459">
    <property type="match status" value="1"/>
</dbReference>
<dbReference type="RefSeq" id="WP_201366427.1">
    <property type="nucleotide sequence ID" value="NZ_BNJJ01000028.1"/>
</dbReference>
<dbReference type="Pfam" id="PF01905">
    <property type="entry name" value="DevR"/>
    <property type="match status" value="1"/>
</dbReference>
<gene>
    <name evidence="4" type="ORF">KSZ_68890</name>
</gene>
<evidence type="ECO:0000256" key="1">
    <source>
        <dbReference type="ARBA" id="ARBA00023118"/>
    </source>
</evidence>
<feature type="region of interest" description="Disordered" evidence="3">
    <location>
        <begin position="164"/>
        <end position="188"/>
    </location>
</feature>
<dbReference type="InterPro" id="IPR010154">
    <property type="entry name" value="CRISPR-assoc_Cas7/Cst2/DevR"/>
</dbReference>
<dbReference type="EMBL" id="BNJJ01000028">
    <property type="protein sequence ID" value="GHO88883.1"/>
    <property type="molecule type" value="Genomic_DNA"/>
</dbReference>
<reference evidence="4 5" key="1">
    <citation type="journal article" date="2021" name="Int. J. Syst. Evol. Microbiol.">
        <title>Reticulibacter mediterranei gen. nov., sp. nov., within the new family Reticulibacteraceae fam. nov., and Ktedonospora formicarum gen. nov., sp. nov., Ktedonobacter robiniae sp. nov., Dictyobacter formicarum sp. nov. and Dictyobacter arantiisoli sp. nov., belonging to the class Ktedonobacteria.</title>
        <authorList>
            <person name="Yabe S."/>
            <person name="Zheng Y."/>
            <person name="Wang C.M."/>
            <person name="Sakai Y."/>
            <person name="Abe K."/>
            <person name="Yokota A."/>
            <person name="Donadio S."/>
            <person name="Cavaletti L."/>
            <person name="Monciardini P."/>
        </authorList>
    </citation>
    <scope>NUCLEOTIDE SEQUENCE [LARGE SCALE GENOMIC DNA]</scope>
    <source>
        <strain evidence="4 5">SOSP1-9</strain>
    </source>
</reference>
<keyword evidence="5" id="KW-1185">Reference proteome</keyword>
<protein>
    <submittedName>
        <fullName evidence="4">CRISPR-associated protein DevR</fullName>
    </submittedName>
</protein>
<keyword evidence="1" id="KW-0051">Antiviral defense</keyword>
<name>A0ABQ3VTJ7_9CHLR</name>
<dbReference type="PANTHER" id="PTHR37459:SF1">
    <property type="entry name" value="CRISPR-ASSOCIATED PROTEIN CAS7_CST2_DEVR"/>
    <property type="match status" value="1"/>
</dbReference>
<feature type="compositionally biased region" description="Basic and acidic residues" evidence="3">
    <location>
        <begin position="164"/>
        <end position="185"/>
    </location>
</feature>
<evidence type="ECO:0000256" key="3">
    <source>
        <dbReference type="SAM" id="MobiDB-lite"/>
    </source>
</evidence>
<comment type="caution">
    <text evidence="4">The sequence shown here is derived from an EMBL/GenBank/DDBJ whole genome shotgun (WGS) entry which is preliminary data.</text>
</comment>
<comment type="function">
    <text evidence="2">CRISPR (clustered regularly interspaced short palindromic repeat) is an adaptive immune system that provides protection against mobile genetic elements (viruses, transposable elements and conjugative plasmids). CRISPR clusters contain spacers, sequences complementary to antecedent mobile elements, and target invading nucleic acids. CRISPR clusters are transcribed and processed into CRISPR RNA (crRNA).</text>
</comment>
<sequence>MPLPIYSLSIAARAILDTHSLNNEGGEGNQIQTRMLDILDYKGTLHNVNAISGDMLKHIQTEHLFAIAREQGCALCAGCQQFSANRINADEAWMAHIKEKSDVEALDSLLTTCVMDDLAGILVTAGGRSLPRKSVVEFGWVLGLPETTHTDNYFHVKYANERSDAQRERDATRRVRENRETKEKTGGGNLQQAIFHRPTSSGIYAFVCNVEFARIGYNDIAQRYTLSEEERLRRGQLLLQSVLYTFVQLNGAMRSTQLPHLVSLEGVLSWSTKVQPAPLVSPLMGGQQDRETYRSQTAALAKALGDEGTIQAVNFESLAGFAEEMSTLRKNAQPFTLRVNSSRMDG</sequence>
<dbReference type="Proteomes" id="UP000635565">
    <property type="component" value="Unassembled WGS sequence"/>
</dbReference>